<reference evidence="2" key="1">
    <citation type="journal article" date="2015" name="Proc. Natl. Acad. Sci. U.S.A.">
        <title>Networks of energetic and metabolic interactions define dynamics in microbial communities.</title>
        <authorList>
            <person name="Embree M."/>
            <person name="Liu J.K."/>
            <person name="Al-Bassam M.M."/>
            <person name="Zengler K."/>
        </authorList>
    </citation>
    <scope>NUCLEOTIDE SEQUENCE</scope>
</reference>
<sequence>MKLKITITGPKVNDVGYRYFLLGIAMSNRIRMFEAHNMRSSEGQAVLAFADGDEEAIKAFCAQIETERPARSEVSNIVFDDFQGEVMRIGEYAQFCATIQLNKAIPVLLDMRDDLRAVRKNTDLIPQIKENTDAIPQIKANTDAIPQIKANTDAIPQIKANTDAIPQIKANTDAIPHVLGEIKGLRDDIQPGYANNFRQVQADVRAIKERLGMQ</sequence>
<evidence type="ECO:0000313" key="2">
    <source>
        <dbReference type="EMBL" id="KUG18064.1"/>
    </source>
</evidence>
<evidence type="ECO:0000259" key="1">
    <source>
        <dbReference type="PROSITE" id="PS51160"/>
    </source>
</evidence>
<dbReference type="SUPFAM" id="SSF54975">
    <property type="entry name" value="Acylphosphatase/BLUF domain-like"/>
    <property type="match status" value="1"/>
</dbReference>
<dbReference type="GO" id="GO:0051301">
    <property type="term" value="P:cell division"/>
    <property type="evidence" value="ECO:0007669"/>
    <property type="project" value="UniProtKB-KW"/>
</dbReference>
<name>A0A0W8FB18_9ZZZZ</name>
<dbReference type="Pfam" id="PF00708">
    <property type="entry name" value="Acylphosphatase"/>
    <property type="match status" value="1"/>
</dbReference>
<comment type="caution">
    <text evidence="2">The sequence shown here is derived from an EMBL/GenBank/DDBJ whole genome shotgun (WGS) entry which is preliminary data.</text>
</comment>
<gene>
    <name evidence="2" type="ORF">ASZ90_012249</name>
</gene>
<proteinExistence type="predicted"/>
<dbReference type="Gene3D" id="3.30.70.100">
    <property type="match status" value="1"/>
</dbReference>
<dbReference type="EMBL" id="LNQE01001404">
    <property type="protein sequence ID" value="KUG18064.1"/>
    <property type="molecule type" value="Genomic_DNA"/>
</dbReference>
<organism evidence="2">
    <name type="scientific">hydrocarbon metagenome</name>
    <dbReference type="NCBI Taxonomy" id="938273"/>
    <lineage>
        <taxon>unclassified sequences</taxon>
        <taxon>metagenomes</taxon>
        <taxon>ecological metagenomes</taxon>
    </lineage>
</organism>
<dbReference type="InterPro" id="IPR036046">
    <property type="entry name" value="Acylphosphatase-like_dom_sf"/>
</dbReference>
<dbReference type="PROSITE" id="PS51160">
    <property type="entry name" value="ACYLPHOSPHATASE_3"/>
    <property type="match status" value="1"/>
</dbReference>
<keyword evidence="2" id="KW-0131">Cell cycle</keyword>
<feature type="domain" description="Acylphosphatase-like" evidence="1">
    <location>
        <begin position="2"/>
        <end position="99"/>
    </location>
</feature>
<keyword evidence="2" id="KW-0132">Cell division</keyword>
<accession>A0A0W8FB18</accession>
<dbReference type="AlphaFoldDB" id="A0A0W8FB18"/>
<dbReference type="InterPro" id="IPR001792">
    <property type="entry name" value="Acylphosphatase-like_dom"/>
</dbReference>
<protein>
    <submittedName>
        <fullName evidence="2">Putative cell division-related</fullName>
    </submittedName>
</protein>